<dbReference type="Proteomes" id="UP000199392">
    <property type="component" value="Unassembled WGS sequence"/>
</dbReference>
<name>A0A1I6U1W7_9RHOB</name>
<proteinExistence type="predicted"/>
<dbReference type="RefSeq" id="WP_092425690.1">
    <property type="nucleotide sequence ID" value="NZ_FNCL01000007.1"/>
</dbReference>
<gene>
    <name evidence="1" type="ORF">SAMN04488050_10775</name>
</gene>
<dbReference type="STRING" id="311180.SAMN04488050_10775"/>
<reference evidence="2" key="1">
    <citation type="submission" date="2016-10" db="EMBL/GenBank/DDBJ databases">
        <authorList>
            <person name="Varghese N."/>
            <person name="Submissions S."/>
        </authorList>
    </citation>
    <scope>NUCLEOTIDE SEQUENCE [LARGE SCALE GENOMIC DNA]</scope>
    <source>
        <strain evidence="2">DSM 26894</strain>
    </source>
</reference>
<evidence type="ECO:0000313" key="2">
    <source>
        <dbReference type="Proteomes" id="UP000199392"/>
    </source>
</evidence>
<sequence length="138" mass="15503">MAELQEFLDAQARVWPQVTRELQDGRKLTHWIWWVFPQLETLGRSPRARHFGLRDLDAARAYLGHPVLGPRLAEAAGWLLRHPDRSAEDMLGPVDALKVRSCMTLFEAVPGAPTVLSQVLETFYGGSRCPVTRSALEA</sequence>
<accession>A0A1I6U1W7</accession>
<keyword evidence="2" id="KW-1185">Reference proteome</keyword>
<dbReference type="OrthoDB" id="9801870at2"/>
<dbReference type="EMBL" id="FOZW01000007">
    <property type="protein sequence ID" value="SFS95421.1"/>
    <property type="molecule type" value="Genomic_DNA"/>
</dbReference>
<evidence type="ECO:0000313" key="1">
    <source>
        <dbReference type="EMBL" id="SFS95421.1"/>
    </source>
</evidence>
<organism evidence="1 2">
    <name type="scientific">Alloyangia pacifica</name>
    <dbReference type="NCBI Taxonomy" id="311180"/>
    <lineage>
        <taxon>Bacteria</taxon>
        <taxon>Pseudomonadati</taxon>
        <taxon>Pseudomonadota</taxon>
        <taxon>Alphaproteobacteria</taxon>
        <taxon>Rhodobacterales</taxon>
        <taxon>Roseobacteraceae</taxon>
        <taxon>Alloyangia</taxon>
    </lineage>
</organism>
<protein>
    <submittedName>
        <fullName evidence="1">Uncharacterized protein, DUF1810 family</fullName>
    </submittedName>
</protein>
<dbReference type="AlphaFoldDB" id="A0A1I6U1W7"/>
<dbReference type="InterPro" id="IPR014937">
    <property type="entry name" value="DUF1810"/>
</dbReference>
<dbReference type="Pfam" id="PF08837">
    <property type="entry name" value="DUF1810"/>
    <property type="match status" value="1"/>
</dbReference>
<dbReference type="SUPFAM" id="SSF140736">
    <property type="entry name" value="Rv1873-like"/>
    <property type="match status" value="1"/>
</dbReference>
<dbReference type="Gene3D" id="1.25.40.380">
    <property type="entry name" value="Protein of unknown function DUF1810"/>
    <property type="match status" value="1"/>
</dbReference>
<dbReference type="InterPro" id="IPR036287">
    <property type="entry name" value="Rv1873-like_sf"/>
</dbReference>